<keyword evidence="3" id="KW-0812">Transmembrane</keyword>
<evidence type="ECO:0000256" key="2">
    <source>
        <dbReference type="SAM" id="MobiDB-lite"/>
    </source>
</evidence>
<feature type="transmembrane region" description="Helical" evidence="3">
    <location>
        <begin position="85"/>
        <end position="103"/>
    </location>
</feature>
<dbReference type="Gene3D" id="3.30.1950.10">
    <property type="entry name" value="wza like domain"/>
    <property type="match status" value="1"/>
</dbReference>
<gene>
    <name evidence="5" type="ORF">TsocGM_08710</name>
</gene>
<evidence type="ECO:0000259" key="4">
    <source>
        <dbReference type="Pfam" id="PF02563"/>
    </source>
</evidence>
<evidence type="ECO:0000256" key="3">
    <source>
        <dbReference type="SAM" id="Phobius"/>
    </source>
</evidence>
<keyword evidence="3" id="KW-0472">Membrane</keyword>
<name>A0A432MMA4_9BACT</name>
<keyword evidence="1" id="KW-0732">Signal</keyword>
<dbReference type="Gene3D" id="3.10.560.10">
    <property type="entry name" value="Outer membrane lipoprotein wza domain like"/>
    <property type="match status" value="1"/>
</dbReference>
<keyword evidence="6" id="KW-1185">Reference proteome</keyword>
<feature type="domain" description="Polysaccharide export protein N-terminal" evidence="4">
    <location>
        <begin position="138"/>
        <end position="200"/>
    </location>
</feature>
<reference evidence="5 6" key="2">
    <citation type="submission" date="2019-01" db="EMBL/GenBank/DDBJ databases">
        <title>Tautonia sociabilis, a novel thermotolerant planctomycete of Isosphaeraceae family, isolated from a 4000 m deep subterranean habitat.</title>
        <authorList>
            <person name="Kovaleva O.L."/>
            <person name="Elcheninov A.G."/>
            <person name="Van Heerden E."/>
            <person name="Toshchakov S.V."/>
            <person name="Novikov A."/>
            <person name="Bonch-Osmolovskaya E.A."/>
            <person name="Kublanov I.V."/>
        </authorList>
    </citation>
    <scope>NUCLEOTIDE SEQUENCE [LARGE SCALE GENOMIC DNA]</scope>
    <source>
        <strain evidence="5 6">GM2012</strain>
    </source>
</reference>
<feature type="compositionally biased region" description="Low complexity" evidence="2">
    <location>
        <begin position="9"/>
        <end position="21"/>
    </location>
</feature>
<evidence type="ECO:0000313" key="5">
    <source>
        <dbReference type="EMBL" id="RUL88208.1"/>
    </source>
</evidence>
<dbReference type="Pfam" id="PF02563">
    <property type="entry name" value="Poly_export"/>
    <property type="match status" value="1"/>
</dbReference>
<dbReference type="GO" id="GO:0015159">
    <property type="term" value="F:polysaccharide transmembrane transporter activity"/>
    <property type="evidence" value="ECO:0007669"/>
    <property type="project" value="InterPro"/>
</dbReference>
<dbReference type="PANTHER" id="PTHR33619:SF3">
    <property type="entry name" value="POLYSACCHARIDE EXPORT PROTEIN GFCE-RELATED"/>
    <property type="match status" value="1"/>
</dbReference>
<organism evidence="5 6">
    <name type="scientific">Tautonia sociabilis</name>
    <dbReference type="NCBI Taxonomy" id="2080755"/>
    <lineage>
        <taxon>Bacteria</taxon>
        <taxon>Pseudomonadati</taxon>
        <taxon>Planctomycetota</taxon>
        <taxon>Planctomycetia</taxon>
        <taxon>Isosphaerales</taxon>
        <taxon>Isosphaeraceae</taxon>
        <taxon>Tautonia</taxon>
    </lineage>
</organism>
<evidence type="ECO:0000256" key="1">
    <source>
        <dbReference type="ARBA" id="ARBA00022729"/>
    </source>
</evidence>
<dbReference type="AlphaFoldDB" id="A0A432MMA4"/>
<accession>A0A432MMA4</accession>
<reference evidence="5 6" key="1">
    <citation type="submission" date="2018-12" db="EMBL/GenBank/DDBJ databases">
        <authorList>
            <person name="Toschakov S.V."/>
        </authorList>
    </citation>
    <scope>NUCLEOTIDE SEQUENCE [LARGE SCALE GENOMIC DNA]</scope>
    <source>
        <strain evidence="5 6">GM2012</strain>
    </source>
</reference>
<protein>
    <submittedName>
        <fullName evidence="5">Polysaccharide export protein</fullName>
    </submittedName>
</protein>
<dbReference type="PANTHER" id="PTHR33619">
    <property type="entry name" value="POLYSACCHARIDE EXPORT PROTEIN GFCE-RELATED"/>
    <property type="match status" value="1"/>
</dbReference>
<dbReference type="Proteomes" id="UP000280296">
    <property type="component" value="Unassembled WGS sequence"/>
</dbReference>
<sequence>MNARRPSWATAPGTAPRAPRGMSEPIPGPPRGQREFPSSPGSPPADSVPRNRGWPAGMTLADATIADGAAPRPRRRRPMIPRARGSLRLAMTGAVIGLALIVLTPGCSLQRRKEERRIPQYGVIDLAQPRELQKVTLPPYVIEPPDELEVLVRPSALDPAQRLVTVQADGRIDLGFAGDFHVAGLTLAQAEEVIKAGLISRAERSGSKPDEPINVSVRLASTTRSKFYYIIGAVSSQGAVPLVGGETVLQAILQAGLRPNSLPEKAYLSRPQPLGHPDVVLRIDWEAIRDRGDTTTNYQILPGDRIVVPGTRDRGLIGTLFGG</sequence>
<proteinExistence type="predicted"/>
<keyword evidence="3" id="KW-1133">Transmembrane helix</keyword>
<dbReference type="InterPro" id="IPR049712">
    <property type="entry name" value="Poly_export"/>
</dbReference>
<comment type="caution">
    <text evidence="5">The sequence shown here is derived from an EMBL/GenBank/DDBJ whole genome shotgun (WGS) entry which is preliminary data.</text>
</comment>
<evidence type="ECO:0000313" key="6">
    <source>
        <dbReference type="Proteomes" id="UP000280296"/>
    </source>
</evidence>
<feature type="region of interest" description="Disordered" evidence="2">
    <location>
        <begin position="1"/>
        <end position="81"/>
    </location>
</feature>
<dbReference type="InterPro" id="IPR003715">
    <property type="entry name" value="Poly_export_N"/>
</dbReference>
<dbReference type="EMBL" id="RYZH01000013">
    <property type="protein sequence ID" value="RUL88208.1"/>
    <property type="molecule type" value="Genomic_DNA"/>
</dbReference>